<feature type="signal peptide" evidence="2">
    <location>
        <begin position="1"/>
        <end position="15"/>
    </location>
</feature>
<protein>
    <submittedName>
        <fullName evidence="3">Uncharacterized protein</fullName>
    </submittedName>
</protein>
<dbReference type="AlphaFoldDB" id="A0A8J5MSQ4"/>
<keyword evidence="4" id="KW-1185">Reference proteome</keyword>
<evidence type="ECO:0000313" key="4">
    <source>
        <dbReference type="Proteomes" id="UP000747542"/>
    </source>
</evidence>
<accession>A0A8J5MSQ4</accession>
<evidence type="ECO:0000256" key="1">
    <source>
        <dbReference type="SAM" id="MobiDB-lite"/>
    </source>
</evidence>
<organism evidence="3 4">
    <name type="scientific">Homarus americanus</name>
    <name type="common">American lobster</name>
    <dbReference type="NCBI Taxonomy" id="6706"/>
    <lineage>
        <taxon>Eukaryota</taxon>
        <taxon>Metazoa</taxon>
        <taxon>Ecdysozoa</taxon>
        <taxon>Arthropoda</taxon>
        <taxon>Crustacea</taxon>
        <taxon>Multicrustacea</taxon>
        <taxon>Malacostraca</taxon>
        <taxon>Eumalacostraca</taxon>
        <taxon>Eucarida</taxon>
        <taxon>Decapoda</taxon>
        <taxon>Pleocyemata</taxon>
        <taxon>Astacidea</taxon>
        <taxon>Nephropoidea</taxon>
        <taxon>Nephropidae</taxon>
        <taxon>Homarus</taxon>
    </lineage>
</organism>
<dbReference type="SUPFAM" id="SSF57302">
    <property type="entry name" value="Snake toxin-like"/>
    <property type="match status" value="1"/>
</dbReference>
<sequence length="196" mass="21812">MTLILKLWCLGVCLALSESVKNELSCYQCNVSDNIACTDEYLQPCPNKQVYDRCETRVRKTVDGRQWVEKGCALSPCNLSPEEEASLGMQCDYSAPAYDCVYCCKESGCNGGGAAAATLPLPLMILSLLTPLLSFFSSSHAGMALRENEQTQIENEQTQIENEQTQIENEQTQIENEQTQIENEQTRGENEHLLGQ</sequence>
<reference evidence="3" key="1">
    <citation type="journal article" date="2021" name="Sci. Adv.">
        <title>The American lobster genome reveals insights on longevity, neural, and immune adaptations.</title>
        <authorList>
            <person name="Polinski J.M."/>
            <person name="Zimin A.V."/>
            <person name="Clark K.F."/>
            <person name="Kohn A.B."/>
            <person name="Sadowski N."/>
            <person name="Timp W."/>
            <person name="Ptitsyn A."/>
            <person name="Khanna P."/>
            <person name="Romanova D.Y."/>
            <person name="Williams P."/>
            <person name="Greenwood S.J."/>
            <person name="Moroz L.L."/>
            <person name="Walt D.R."/>
            <person name="Bodnar A.G."/>
        </authorList>
    </citation>
    <scope>NUCLEOTIDE SEQUENCE</scope>
    <source>
        <strain evidence="3">GMGI-L3</strain>
    </source>
</reference>
<feature type="region of interest" description="Disordered" evidence="1">
    <location>
        <begin position="171"/>
        <end position="196"/>
    </location>
</feature>
<name>A0A8J5MSQ4_HOMAM</name>
<feature type="chain" id="PRO_5035264423" evidence="2">
    <location>
        <begin position="16"/>
        <end position="196"/>
    </location>
</feature>
<dbReference type="Proteomes" id="UP000747542">
    <property type="component" value="Unassembled WGS sequence"/>
</dbReference>
<evidence type="ECO:0000313" key="3">
    <source>
        <dbReference type="EMBL" id="KAG7162187.1"/>
    </source>
</evidence>
<comment type="caution">
    <text evidence="3">The sequence shown here is derived from an EMBL/GenBank/DDBJ whole genome shotgun (WGS) entry which is preliminary data.</text>
</comment>
<keyword evidence="2" id="KW-0732">Signal</keyword>
<proteinExistence type="predicted"/>
<evidence type="ECO:0000256" key="2">
    <source>
        <dbReference type="SAM" id="SignalP"/>
    </source>
</evidence>
<dbReference type="EMBL" id="JAHLQT010028013">
    <property type="protein sequence ID" value="KAG7162187.1"/>
    <property type="molecule type" value="Genomic_DNA"/>
</dbReference>
<dbReference type="CDD" id="cd00117">
    <property type="entry name" value="TFP"/>
    <property type="match status" value="1"/>
</dbReference>
<feature type="compositionally biased region" description="Basic and acidic residues" evidence="1">
    <location>
        <begin position="184"/>
        <end position="196"/>
    </location>
</feature>
<gene>
    <name evidence="3" type="ORF">Hamer_G010857</name>
</gene>
<dbReference type="InterPro" id="IPR045860">
    <property type="entry name" value="Snake_toxin-like_sf"/>
</dbReference>
<feature type="compositionally biased region" description="Low complexity" evidence="1">
    <location>
        <begin position="171"/>
        <end position="183"/>
    </location>
</feature>